<dbReference type="PANTHER" id="PTHR31973:SF183">
    <property type="entry name" value="SWIM-TYPE DOMAIN-CONTAINING PROTEIN"/>
    <property type="match status" value="1"/>
</dbReference>
<proteinExistence type="predicted"/>
<accession>A0ABQ7U979</accession>
<evidence type="ECO:0000256" key="2">
    <source>
        <dbReference type="ARBA" id="ARBA00022771"/>
    </source>
</evidence>
<keyword evidence="2 4" id="KW-0863">Zinc-finger</keyword>
<feature type="domain" description="SWIM-type" evidence="5">
    <location>
        <begin position="283"/>
        <end position="315"/>
    </location>
</feature>
<name>A0ABQ7U979_SOLTU</name>
<evidence type="ECO:0000259" key="5">
    <source>
        <dbReference type="PROSITE" id="PS50966"/>
    </source>
</evidence>
<dbReference type="InterPro" id="IPR018289">
    <property type="entry name" value="MULE_transposase_dom"/>
</dbReference>
<dbReference type="SMART" id="SM00575">
    <property type="entry name" value="ZnF_PMZ"/>
    <property type="match status" value="1"/>
</dbReference>
<keyword evidence="7" id="KW-1185">Reference proteome</keyword>
<sequence length="415" mass="48144">MEHAKSNVRGTHEHRYAVLNAYHYMLEVANPGSKTALSLDENERFKYFFVSYAAWITGFQEMRKVIAVDGTFLRSKYEGVLLSAVAQDAENHIFLVAFCVVDKECDASYDYFFQNMRSFVDDIDELFIISDRHPSIRKMVSTIYPASHYGCCMRHLGKNIRNNFHNSKVVTHFYKAAKAYDRYEFNDHFNQIRDLVPKAAETLERIGFHTWSRAFFPGNRYNIMTSNIAESVNSIGVELVNSTNRFVPSIEKDISKYVNAGNKLLAHQIDNYKFSVTGHSDVATVNLQRRTCTCRILDLDKIPCPHTMAALRAQYGANFGNQIYEYSFPYYSVEKYIMAYCEEIHPVPPEDSWIVPLDVIEREIPLPYIDQRKPGRRRYKRRRGVGESFPTRKNKCSVCRDFSHKRTTCPNRNAP</sequence>
<dbReference type="Pfam" id="PF10551">
    <property type="entry name" value="MULE"/>
    <property type="match status" value="1"/>
</dbReference>
<dbReference type="InterPro" id="IPR006564">
    <property type="entry name" value="Znf_PMZ"/>
</dbReference>
<comment type="caution">
    <text evidence="6">The sequence shown here is derived from an EMBL/GenBank/DDBJ whole genome shotgun (WGS) entry which is preliminary data.</text>
</comment>
<evidence type="ECO:0000256" key="3">
    <source>
        <dbReference type="ARBA" id="ARBA00022833"/>
    </source>
</evidence>
<protein>
    <recommendedName>
        <fullName evidence="5">SWIM-type domain-containing protein</fullName>
    </recommendedName>
</protein>
<dbReference type="PROSITE" id="PS50966">
    <property type="entry name" value="ZF_SWIM"/>
    <property type="match status" value="1"/>
</dbReference>
<dbReference type="Pfam" id="PF04434">
    <property type="entry name" value="SWIM"/>
    <property type="match status" value="1"/>
</dbReference>
<reference evidence="6 7" key="1">
    <citation type="journal article" date="2021" name="bioRxiv">
        <title>Chromosome-scale and haplotype-resolved genome assembly of a tetraploid potato cultivar.</title>
        <authorList>
            <person name="Sun H."/>
            <person name="Jiao W.-B."/>
            <person name="Krause K."/>
            <person name="Campoy J.A."/>
            <person name="Goel M."/>
            <person name="Folz-Donahue K."/>
            <person name="Kukat C."/>
            <person name="Huettel B."/>
            <person name="Schneeberger K."/>
        </authorList>
    </citation>
    <scope>NUCLEOTIDE SEQUENCE [LARGE SCALE GENOMIC DNA]</scope>
    <source>
        <strain evidence="6">SolTubOtavaFocal</strain>
        <tissue evidence="6">Leaves</tissue>
    </source>
</reference>
<dbReference type="EMBL" id="JAIVGD010000023">
    <property type="protein sequence ID" value="KAH0743174.1"/>
    <property type="molecule type" value="Genomic_DNA"/>
</dbReference>
<dbReference type="Proteomes" id="UP000826656">
    <property type="component" value="Unassembled WGS sequence"/>
</dbReference>
<gene>
    <name evidence="6" type="ORF">KY290_031167</name>
</gene>
<evidence type="ECO:0000256" key="1">
    <source>
        <dbReference type="ARBA" id="ARBA00022723"/>
    </source>
</evidence>
<evidence type="ECO:0000313" key="6">
    <source>
        <dbReference type="EMBL" id="KAH0743174.1"/>
    </source>
</evidence>
<dbReference type="PANTHER" id="PTHR31973">
    <property type="entry name" value="POLYPROTEIN, PUTATIVE-RELATED"/>
    <property type="match status" value="1"/>
</dbReference>
<evidence type="ECO:0000256" key="4">
    <source>
        <dbReference type="PROSITE-ProRule" id="PRU00325"/>
    </source>
</evidence>
<keyword evidence="3" id="KW-0862">Zinc</keyword>
<keyword evidence="1" id="KW-0479">Metal-binding</keyword>
<dbReference type="InterPro" id="IPR007527">
    <property type="entry name" value="Znf_SWIM"/>
</dbReference>
<organism evidence="6 7">
    <name type="scientific">Solanum tuberosum</name>
    <name type="common">Potato</name>
    <dbReference type="NCBI Taxonomy" id="4113"/>
    <lineage>
        <taxon>Eukaryota</taxon>
        <taxon>Viridiplantae</taxon>
        <taxon>Streptophyta</taxon>
        <taxon>Embryophyta</taxon>
        <taxon>Tracheophyta</taxon>
        <taxon>Spermatophyta</taxon>
        <taxon>Magnoliopsida</taxon>
        <taxon>eudicotyledons</taxon>
        <taxon>Gunneridae</taxon>
        <taxon>Pentapetalae</taxon>
        <taxon>asterids</taxon>
        <taxon>lamiids</taxon>
        <taxon>Solanales</taxon>
        <taxon>Solanaceae</taxon>
        <taxon>Solanoideae</taxon>
        <taxon>Solaneae</taxon>
        <taxon>Solanum</taxon>
    </lineage>
</organism>
<evidence type="ECO:0000313" key="7">
    <source>
        <dbReference type="Proteomes" id="UP000826656"/>
    </source>
</evidence>